<organism evidence="9 10">
    <name type="scientific">candidate division TA06 bacterium DG_78</name>
    <dbReference type="NCBI Taxonomy" id="1703772"/>
    <lineage>
        <taxon>Bacteria</taxon>
        <taxon>Bacteria division TA06</taxon>
    </lineage>
</organism>
<dbReference type="SUPFAM" id="SSF51735">
    <property type="entry name" value="NAD(P)-binding Rossmann-fold domains"/>
    <property type="match status" value="1"/>
</dbReference>
<dbReference type="InterPro" id="IPR006037">
    <property type="entry name" value="RCK_C"/>
</dbReference>
<dbReference type="InterPro" id="IPR036291">
    <property type="entry name" value="NAD(P)-bd_dom_sf"/>
</dbReference>
<dbReference type="InterPro" id="IPR036721">
    <property type="entry name" value="RCK_C_sf"/>
</dbReference>
<evidence type="ECO:0000256" key="2">
    <source>
        <dbReference type="ARBA" id="ARBA00022448"/>
    </source>
</evidence>
<dbReference type="PANTHER" id="PTHR43833:SF5">
    <property type="entry name" value="TRK SYSTEM POTASSIUM UPTAKE PROTEIN TRKA"/>
    <property type="match status" value="1"/>
</dbReference>
<keyword evidence="5" id="KW-0520">NAD</keyword>
<dbReference type="InterPro" id="IPR003148">
    <property type="entry name" value="RCK_N"/>
</dbReference>
<dbReference type="EMBL" id="LJNI01000007">
    <property type="protein sequence ID" value="KPJ74329.1"/>
    <property type="molecule type" value="Genomic_DNA"/>
</dbReference>
<evidence type="ECO:0000259" key="8">
    <source>
        <dbReference type="PROSITE" id="PS51202"/>
    </source>
</evidence>
<evidence type="ECO:0000256" key="5">
    <source>
        <dbReference type="ARBA" id="ARBA00023027"/>
    </source>
</evidence>
<evidence type="ECO:0000313" key="10">
    <source>
        <dbReference type="Proteomes" id="UP000051012"/>
    </source>
</evidence>
<keyword evidence="6" id="KW-0406">Ion transport</keyword>
<evidence type="ECO:0000256" key="1">
    <source>
        <dbReference type="ARBA" id="ARBA00017378"/>
    </source>
</evidence>
<dbReference type="Gene3D" id="3.30.70.1450">
    <property type="entry name" value="Regulator of K+ conductance, C-terminal domain"/>
    <property type="match status" value="1"/>
</dbReference>
<evidence type="ECO:0000256" key="6">
    <source>
        <dbReference type="ARBA" id="ARBA00023065"/>
    </source>
</evidence>
<comment type="caution">
    <text evidence="9">The sequence shown here is derived from an EMBL/GenBank/DDBJ whole genome shotgun (WGS) entry which is preliminary data.</text>
</comment>
<evidence type="ECO:0000256" key="3">
    <source>
        <dbReference type="ARBA" id="ARBA00022538"/>
    </source>
</evidence>
<gene>
    <name evidence="9" type="ORF">AMJ52_00935</name>
</gene>
<dbReference type="AlphaFoldDB" id="A0A0S7YJ77"/>
<dbReference type="GO" id="GO:0005886">
    <property type="term" value="C:plasma membrane"/>
    <property type="evidence" value="ECO:0007669"/>
    <property type="project" value="InterPro"/>
</dbReference>
<evidence type="ECO:0000259" key="7">
    <source>
        <dbReference type="PROSITE" id="PS51201"/>
    </source>
</evidence>
<proteinExistence type="predicted"/>
<feature type="domain" description="RCK N-terminal" evidence="7">
    <location>
        <begin position="1"/>
        <end position="116"/>
    </location>
</feature>
<keyword evidence="2" id="KW-0813">Transport</keyword>
<dbReference type="PANTHER" id="PTHR43833">
    <property type="entry name" value="POTASSIUM CHANNEL PROTEIN 2-RELATED-RELATED"/>
    <property type="match status" value="1"/>
</dbReference>
<dbReference type="InterPro" id="IPR006036">
    <property type="entry name" value="K_uptake_TrkA"/>
</dbReference>
<keyword evidence="3" id="KW-0633">Potassium transport</keyword>
<dbReference type="GO" id="GO:0015079">
    <property type="term" value="F:potassium ion transmembrane transporter activity"/>
    <property type="evidence" value="ECO:0007669"/>
    <property type="project" value="InterPro"/>
</dbReference>
<evidence type="ECO:0000313" key="9">
    <source>
        <dbReference type="EMBL" id="KPJ74329.1"/>
    </source>
</evidence>
<protein>
    <recommendedName>
        <fullName evidence="1">Trk system potassium uptake protein TrkA</fullName>
    </recommendedName>
</protein>
<dbReference type="Pfam" id="PF02254">
    <property type="entry name" value="TrkA_N"/>
    <property type="match status" value="1"/>
</dbReference>
<dbReference type="Pfam" id="PF02080">
    <property type="entry name" value="TrkA_C"/>
    <property type="match status" value="1"/>
</dbReference>
<dbReference type="PROSITE" id="PS51202">
    <property type="entry name" value="RCK_C"/>
    <property type="match status" value="1"/>
</dbReference>
<keyword evidence="4" id="KW-0630">Potassium</keyword>
<dbReference type="PROSITE" id="PS51201">
    <property type="entry name" value="RCK_N"/>
    <property type="match status" value="1"/>
</dbReference>
<name>A0A0S7YJ77_UNCT6</name>
<accession>A0A0S7YJ77</accession>
<dbReference type="InterPro" id="IPR050721">
    <property type="entry name" value="Trk_Ktr_HKT_K-transport"/>
</dbReference>
<dbReference type="Gene3D" id="3.40.50.720">
    <property type="entry name" value="NAD(P)-binding Rossmann-like Domain"/>
    <property type="match status" value="1"/>
</dbReference>
<dbReference type="Proteomes" id="UP000051012">
    <property type="component" value="Unassembled WGS sequence"/>
</dbReference>
<feature type="domain" description="RCK C-terminal" evidence="8">
    <location>
        <begin position="136"/>
        <end position="223"/>
    </location>
</feature>
<reference evidence="9 10" key="1">
    <citation type="journal article" date="2015" name="Microbiome">
        <title>Genomic resolution of linkages in carbon, nitrogen, and sulfur cycling among widespread estuary sediment bacteria.</title>
        <authorList>
            <person name="Baker B.J."/>
            <person name="Lazar C.S."/>
            <person name="Teske A.P."/>
            <person name="Dick G.J."/>
        </authorList>
    </citation>
    <scope>NUCLEOTIDE SEQUENCE [LARGE SCALE GENOMIC DNA]</scope>
    <source>
        <strain evidence="9">DG_78</strain>
    </source>
</reference>
<sequence length="225" mass="24750">MYIIVAGAGIIGREITKVLVENKHDVVVIDKDAEVCESIYADTGALTILGNATDIHTLEKAGAIKADVLLCLMRESADNIACALLAKSLGIPRIISRLRNPRYAEAYVSAGVTSIVRMSDLLVNQIIMEIEQPKVRKIMTLGGGKAQIYAVKIPSEARSIGMKIQEITGKRKFPKEVVFTGIYKEDKGDFFIPRGSHVIEEGDTVFLVSKIQYIKQATDFLIKVR</sequence>
<dbReference type="SUPFAM" id="SSF116726">
    <property type="entry name" value="TrkA C-terminal domain-like"/>
    <property type="match status" value="1"/>
</dbReference>
<evidence type="ECO:0000256" key="4">
    <source>
        <dbReference type="ARBA" id="ARBA00022958"/>
    </source>
</evidence>
<dbReference type="PRINTS" id="PR00335">
    <property type="entry name" value="KUPTAKETRKA"/>
</dbReference>